<dbReference type="EMBL" id="JNBR01000075">
    <property type="protein sequence ID" value="OQR98959.1"/>
    <property type="molecule type" value="Genomic_DNA"/>
</dbReference>
<organism evidence="1 2">
    <name type="scientific">Achlya hypogyna</name>
    <name type="common">Oomycete</name>
    <name type="synonym">Protoachlya hypogyna</name>
    <dbReference type="NCBI Taxonomy" id="1202772"/>
    <lineage>
        <taxon>Eukaryota</taxon>
        <taxon>Sar</taxon>
        <taxon>Stramenopiles</taxon>
        <taxon>Oomycota</taxon>
        <taxon>Saprolegniomycetes</taxon>
        <taxon>Saprolegniales</taxon>
        <taxon>Achlyaceae</taxon>
        <taxon>Achlya</taxon>
    </lineage>
</organism>
<sequence length="159" mass="17008">MQRPGALYSTNLLLNGDDFHVAVFDAEPAGVVVLATQTSKNIIFQRAFTKPELAAAGLVKTPCDCVRLVDSLYFAVSPTQDAQLHSTLTGMRAPEPIGTAVAAEAYLTTAPVGNEKLLDVLSRGLIVLCKEKPMGLNAVHKLGTWLLENNPSQPVVSKH</sequence>
<dbReference type="OrthoDB" id="2162449at2759"/>
<comment type="caution">
    <text evidence="1">The sequence shown here is derived from an EMBL/GenBank/DDBJ whole genome shotgun (WGS) entry which is preliminary data.</text>
</comment>
<accession>A0A1V9ZLT1</accession>
<dbReference type="AlphaFoldDB" id="A0A1V9ZLT1"/>
<reference evidence="1 2" key="1">
    <citation type="journal article" date="2014" name="Genome Biol. Evol.">
        <title>The secreted proteins of Achlya hypogyna and Thraustotheca clavata identify the ancestral oomycete secretome and reveal gene acquisitions by horizontal gene transfer.</title>
        <authorList>
            <person name="Misner I."/>
            <person name="Blouin N."/>
            <person name="Leonard G."/>
            <person name="Richards T.A."/>
            <person name="Lane C.E."/>
        </authorList>
    </citation>
    <scope>NUCLEOTIDE SEQUENCE [LARGE SCALE GENOMIC DNA]</scope>
    <source>
        <strain evidence="1 2">ATCC 48635</strain>
    </source>
</reference>
<evidence type="ECO:0000313" key="2">
    <source>
        <dbReference type="Proteomes" id="UP000243579"/>
    </source>
</evidence>
<dbReference type="Proteomes" id="UP000243579">
    <property type="component" value="Unassembled WGS sequence"/>
</dbReference>
<name>A0A1V9ZLT1_ACHHY</name>
<gene>
    <name evidence="1" type="ORF">ACHHYP_07414</name>
</gene>
<evidence type="ECO:0000313" key="1">
    <source>
        <dbReference type="EMBL" id="OQR98959.1"/>
    </source>
</evidence>
<dbReference type="CDD" id="cd22970">
    <property type="entry name" value="DD_NDKH5-like"/>
    <property type="match status" value="1"/>
</dbReference>
<dbReference type="Gene3D" id="1.20.890.10">
    <property type="entry name" value="cAMP-dependent protein kinase regulatory subunit, dimerization-anchoring domain"/>
    <property type="match status" value="1"/>
</dbReference>
<proteinExistence type="predicted"/>
<keyword evidence="2" id="KW-1185">Reference proteome</keyword>
<protein>
    <submittedName>
        <fullName evidence="1">Uncharacterized protein</fullName>
    </submittedName>
</protein>